<dbReference type="RefSeq" id="WP_125974685.1">
    <property type="nucleotide sequence ID" value="NZ_BAAADY010000035.1"/>
</dbReference>
<protein>
    <recommendedName>
        <fullName evidence="3">DUF2793 domain-containing protein</fullName>
    </recommendedName>
</protein>
<comment type="caution">
    <text evidence="1">The sequence shown here is derived from an EMBL/GenBank/DDBJ whole genome shotgun (WGS) entry which is preliminary data.</text>
</comment>
<gene>
    <name evidence="1" type="ORF">GGR89_000106</name>
</gene>
<organism evidence="1 2">
    <name type="scientific">Sphingomonas trueperi</name>
    <dbReference type="NCBI Taxonomy" id="53317"/>
    <lineage>
        <taxon>Bacteria</taxon>
        <taxon>Pseudomonadati</taxon>
        <taxon>Pseudomonadota</taxon>
        <taxon>Alphaproteobacteria</taxon>
        <taxon>Sphingomonadales</taxon>
        <taxon>Sphingomonadaceae</taxon>
        <taxon>Sphingomonas</taxon>
    </lineage>
</organism>
<dbReference type="EMBL" id="JAATJB010000001">
    <property type="protein sequence ID" value="NJB95814.1"/>
    <property type="molecule type" value="Genomic_DNA"/>
</dbReference>
<dbReference type="InterPro" id="IPR021251">
    <property type="entry name" value="DUF2793"/>
</dbReference>
<evidence type="ECO:0000313" key="1">
    <source>
        <dbReference type="EMBL" id="NJB95814.1"/>
    </source>
</evidence>
<dbReference type="Proteomes" id="UP000531251">
    <property type="component" value="Unassembled WGS sequence"/>
</dbReference>
<keyword evidence="2" id="KW-1185">Reference proteome</keyword>
<accession>A0A7X5XUZ2</accession>
<dbReference type="Pfam" id="PF10983">
    <property type="entry name" value="DUF2793"/>
    <property type="match status" value="1"/>
</dbReference>
<sequence>MTVSPTPRLALPLLEPGQAQKEMFHNEALALLDIATQAAVVAAMVNVPPTAPTIGQCWIIGGAPQGAWAGQGGKLTGWTEGGWRFLTPQDGMRVWVGADQALALYSGGEWYQGRTYGRLFIEGRQVVGPRQPNVAEPTGGTTVDAEARRAISAVVQMLRQHGLIGVD</sequence>
<name>A0A7X5XUZ2_9SPHN</name>
<evidence type="ECO:0008006" key="3">
    <source>
        <dbReference type="Google" id="ProtNLM"/>
    </source>
</evidence>
<reference evidence="1 2" key="1">
    <citation type="submission" date="2020-03" db="EMBL/GenBank/DDBJ databases">
        <title>Genomic Encyclopedia of Type Strains, Phase IV (KMG-IV): sequencing the most valuable type-strain genomes for metagenomic binning, comparative biology and taxonomic classification.</title>
        <authorList>
            <person name="Goeker M."/>
        </authorList>
    </citation>
    <scope>NUCLEOTIDE SEQUENCE [LARGE SCALE GENOMIC DNA]</scope>
    <source>
        <strain evidence="1 2">DSM 7225</strain>
    </source>
</reference>
<proteinExistence type="predicted"/>
<dbReference type="AlphaFoldDB" id="A0A7X5XUZ2"/>
<evidence type="ECO:0000313" key="2">
    <source>
        <dbReference type="Proteomes" id="UP000531251"/>
    </source>
</evidence>